<accession>A0ACC2QIR4</accession>
<name>A0ACC2QIR4_9NEOP</name>
<gene>
    <name evidence="1" type="ORF">PYW08_013598</name>
</gene>
<keyword evidence="2" id="KW-1185">Reference proteome</keyword>
<evidence type="ECO:0000313" key="2">
    <source>
        <dbReference type="Proteomes" id="UP001231649"/>
    </source>
</evidence>
<comment type="caution">
    <text evidence="1">The sequence shown here is derived from an EMBL/GenBank/DDBJ whole genome shotgun (WGS) entry which is preliminary data.</text>
</comment>
<protein>
    <submittedName>
        <fullName evidence="1">Uncharacterized protein</fullName>
    </submittedName>
</protein>
<dbReference type="EMBL" id="CM056780">
    <property type="protein sequence ID" value="KAJ8716313.1"/>
    <property type="molecule type" value="Genomic_DNA"/>
</dbReference>
<evidence type="ECO:0000313" key="1">
    <source>
        <dbReference type="EMBL" id="KAJ8716313.1"/>
    </source>
</evidence>
<sequence>MADPSDNEATHQVPLSEVGLENASPRARNSDFTDVNSDEKWQQLLMQQNKNFEMLVRAIKTPSLPMELRLPDFDPDKSDVDARAWISTASLCINDEYRQGTQLMVALSRALKGQASTWLSTVSFPGMTWSDFKELFIQRYDCPETVASFLINLNERKPKENECLATYAASLMTSIMSRWKDLTTEQLAIATVLAHVSRFDRRVQRLSFTTEVNTRNQLQQELKAVSFLKRKAGSDYDMVDQKKTRAGHTSTPLKCFYCGKLGHKSTGCLSKRRDMRRPDDRSNSQQAKNYSSKPQSSATKPAITCFRCQGQGHYALNCTKQRSQGSSSEAGSDAAKQKRVDLCSVSTPVGRLRHSGTSHEDV</sequence>
<organism evidence="1 2">
    <name type="scientific">Mythimna loreyi</name>
    <dbReference type="NCBI Taxonomy" id="667449"/>
    <lineage>
        <taxon>Eukaryota</taxon>
        <taxon>Metazoa</taxon>
        <taxon>Ecdysozoa</taxon>
        <taxon>Arthropoda</taxon>
        <taxon>Hexapoda</taxon>
        <taxon>Insecta</taxon>
        <taxon>Pterygota</taxon>
        <taxon>Neoptera</taxon>
        <taxon>Endopterygota</taxon>
        <taxon>Lepidoptera</taxon>
        <taxon>Glossata</taxon>
        <taxon>Ditrysia</taxon>
        <taxon>Noctuoidea</taxon>
        <taxon>Noctuidae</taxon>
        <taxon>Noctuinae</taxon>
        <taxon>Hadenini</taxon>
        <taxon>Mythimna</taxon>
    </lineage>
</organism>
<proteinExistence type="predicted"/>
<reference evidence="1" key="1">
    <citation type="submission" date="2023-03" db="EMBL/GenBank/DDBJ databases">
        <title>Chromosome-level genomes of two armyworms, Mythimna separata and Mythimna loreyi, provide insights into the biosynthesis and reception of sex pheromones.</title>
        <authorList>
            <person name="Zhao H."/>
        </authorList>
    </citation>
    <scope>NUCLEOTIDE SEQUENCE</scope>
    <source>
        <strain evidence="1">BeijingLab</strain>
    </source>
</reference>
<dbReference type="Proteomes" id="UP001231649">
    <property type="component" value="Chromosome 4"/>
</dbReference>